<evidence type="ECO:0000313" key="8">
    <source>
        <dbReference type="Proteomes" id="UP001500051"/>
    </source>
</evidence>
<dbReference type="RefSeq" id="WP_344812835.1">
    <property type="nucleotide sequence ID" value="NZ_BAAAYX010000010.1"/>
</dbReference>
<dbReference type="PANTHER" id="PTHR30086:SF20">
    <property type="entry name" value="ARGININE EXPORTER PROTEIN ARGO-RELATED"/>
    <property type="match status" value="1"/>
</dbReference>
<feature type="transmembrane region" description="Helical" evidence="6">
    <location>
        <begin position="73"/>
        <end position="91"/>
    </location>
</feature>
<comment type="subcellular location">
    <subcellularLocation>
        <location evidence="1">Cell membrane</location>
        <topology evidence="1">Multi-pass membrane protein</topology>
    </subcellularLocation>
</comment>
<keyword evidence="3 6" id="KW-0812">Transmembrane</keyword>
<feature type="transmembrane region" description="Helical" evidence="6">
    <location>
        <begin position="196"/>
        <end position="222"/>
    </location>
</feature>
<evidence type="ECO:0000256" key="5">
    <source>
        <dbReference type="ARBA" id="ARBA00023136"/>
    </source>
</evidence>
<evidence type="ECO:0000256" key="2">
    <source>
        <dbReference type="ARBA" id="ARBA00022475"/>
    </source>
</evidence>
<name>A0ABP7DLP9_9ACTN</name>
<gene>
    <name evidence="7" type="ORF">GCM10022204_26300</name>
</gene>
<dbReference type="Proteomes" id="UP001500051">
    <property type="component" value="Unassembled WGS sequence"/>
</dbReference>
<keyword evidence="4 6" id="KW-1133">Transmembrane helix</keyword>
<dbReference type="PANTHER" id="PTHR30086">
    <property type="entry name" value="ARGININE EXPORTER PROTEIN ARGO"/>
    <property type="match status" value="1"/>
</dbReference>
<feature type="transmembrane region" description="Helical" evidence="6">
    <location>
        <begin position="165"/>
        <end position="184"/>
    </location>
</feature>
<evidence type="ECO:0000256" key="4">
    <source>
        <dbReference type="ARBA" id="ARBA00022989"/>
    </source>
</evidence>
<accession>A0ABP7DLP9</accession>
<dbReference type="InterPro" id="IPR001123">
    <property type="entry name" value="LeuE-type"/>
</dbReference>
<comment type="caution">
    <text evidence="7">The sequence shown here is derived from an EMBL/GenBank/DDBJ whole genome shotgun (WGS) entry which is preliminary data.</text>
</comment>
<evidence type="ECO:0000256" key="6">
    <source>
        <dbReference type="SAM" id="Phobius"/>
    </source>
</evidence>
<evidence type="ECO:0008006" key="9">
    <source>
        <dbReference type="Google" id="ProtNLM"/>
    </source>
</evidence>
<keyword evidence="5 6" id="KW-0472">Membrane</keyword>
<sequence length="253" mass="25660">MGLDVLPLLGVTALVMAVPGPSVLYAVTERLRGGRGAGVAAVLGLETGLLIHVLAACLGVSALIAASPSLLTALRYAGAGYLMVLGLRQLGFRPGRLFRRPGSQVRHPAGPSVSLPPVPPSSTLSSSLAVPLPPSLSPVLTATAAPRIPAPTGVTPVRLWSVFRAGLLIDLLNPKTVLFFLALLPQFVPGGGLTPAAAAVLVTCVVGLGFVFDGGYAAVAGGWQRLGRGDLGRWGPRLTGGCFLALAVVAFLG</sequence>
<feature type="transmembrane region" description="Helical" evidence="6">
    <location>
        <begin position="234"/>
        <end position="252"/>
    </location>
</feature>
<feature type="transmembrane region" description="Helical" evidence="6">
    <location>
        <begin position="39"/>
        <end position="67"/>
    </location>
</feature>
<feature type="transmembrane region" description="Helical" evidence="6">
    <location>
        <begin position="6"/>
        <end position="27"/>
    </location>
</feature>
<evidence type="ECO:0000256" key="1">
    <source>
        <dbReference type="ARBA" id="ARBA00004651"/>
    </source>
</evidence>
<reference evidence="8" key="1">
    <citation type="journal article" date="2019" name="Int. J. Syst. Evol. Microbiol.">
        <title>The Global Catalogue of Microorganisms (GCM) 10K type strain sequencing project: providing services to taxonomists for standard genome sequencing and annotation.</title>
        <authorList>
            <consortium name="The Broad Institute Genomics Platform"/>
            <consortium name="The Broad Institute Genome Sequencing Center for Infectious Disease"/>
            <person name="Wu L."/>
            <person name="Ma J."/>
        </authorList>
    </citation>
    <scope>NUCLEOTIDE SEQUENCE [LARGE SCALE GENOMIC DNA]</scope>
    <source>
        <strain evidence="8">JCM 16548</strain>
    </source>
</reference>
<proteinExistence type="predicted"/>
<evidence type="ECO:0000313" key="7">
    <source>
        <dbReference type="EMBL" id="GAA3707113.1"/>
    </source>
</evidence>
<keyword evidence="8" id="KW-1185">Reference proteome</keyword>
<organism evidence="7 8">
    <name type="scientific">Microlunatus aurantiacus</name>
    <dbReference type="NCBI Taxonomy" id="446786"/>
    <lineage>
        <taxon>Bacteria</taxon>
        <taxon>Bacillati</taxon>
        <taxon>Actinomycetota</taxon>
        <taxon>Actinomycetes</taxon>
        <taxon>Propionibacteriales</taxon>
        <taxon>Propionibacteriaceae</taxon>
        <taxon>Microlunatus</taxon>
    </lineage>
</organism>
<evidence type="ECO:0000256" key="3">
    <source>
        <dbReference type="ARBA" id="ARBA00022692"/>
    </source>
</evidence>
<protein>
    <recommendedName>
        <fullName evidence="9">Threonine/homoserine/homoserine lactone efflux protein</fullName>
    </recommendedName>
</protein>
<dbReference type="EMBL" id="BAAAYX010000010">
    <property type="protein sequence ID" value="GAA3707113.1"/>
    <property type="molecule type" value="Genomic_DNA"/>
</dbReference>
<dbReference type="Pfam" id="PF01810">
    <property type="entry name" value="LysE"/>
    <property type="match status" value="2"/>
</dbReference>
<keyword evidence="2" id="KW-1003">Cell membrane</keyword>